<dbReference type="GO" id="GO:0015297">
    <property type="term" value="F:antiporter activity"/>
    <property type="evidence" value="ECO:0007669"/>
    <property type="project" value="InterPro"/>
</dbReference>
<evidence type="ECO:0000313" key="8">
    <source>
        <dbReference type="Proteomes" id="UP000095751"/>
    </source>
</evidence>
<feature type="transmembrane region" description="Helical" evidence="6">
    <location>
        <begin position="169"/>
        <end position="188"/>
    </location>
</feature>
<dbReference type="Pfam" id="PF01554">
    <property type="entry name" value="MatE"/>
    <property type="match status" value="1"/>
</dbReference>
<sequence>MLADPLLSLMDTAYVGRLGSARELAALGACTSIFHLAFNAFRATTSATTSLVGNADTEADRRQIVQISLTLGIVLGIVVMTFLQSFGPWCLSTMGISAGSPLFSPAIAYLGTRSWAAPAVLIITVAEGAFRGYGDTKIPLLASLAASLINLVLDPLLMLPPLCRGVQGAAAATASSQAGAVLVYYYFLRKRRMLPKKQRATTTTTTTTTATTKTTTTTATSTTMKTFTTGTTATSLSKKKVVMTILGANLAMICKQGSLLLAWAYATSRATRIGSAHVAAHQVGLSCWLVFALIQDGAGVAAQVLLTKVIKDGSSSSTYKKVRSLVLYMIRFSFLQGLATTGALLLASPYLPKLFVPCDVVVQGHLKSLLPHLAWQQILVSLTLVIESLAIGGSQFRLLAIGTTFSTVFAIAQLRQATTVVDIWSRGIVSLFAGRLVTALIGVACVLRKCRKERDEETMSSVTPKQLDIEVYPNHIPGY</sequence>
<name>A0A1E7FAP5_9STRA</name>
<dbReference type="InterPro" id="IPR044644">
    <property type="entry name" value="DinF-like"/>
</dbReference>
<dbReference type="EMBL" id="KV784359">
    <property type="protein sequence ID" value="OEU15227.1"/>
    <property type="molecule type" value="Genomic_DNA"/>
</dbReference>
<dbReference type="PANTHER" id="PTHR42893">
    <property type="entry name" value="PROTEIN DETOXIFICATION 44, CHLOROPLASTIC-RELATED"/>
    <property type="match status" value="1"/>
</dbReference>
<dbReference type="Proteomes" id="UP000095751">
    <property type="component" value="Unassembled WGS sequence"/>
</dbReference>
<accession>A0A1E7FAP5</accession>
<feature type="transmembrane region" description="Helical" evidence="6">
    <location>
        <begin position="423"/>
        <end position="447"/>
    </location>
</feature>
<feature type="transmembrane region" description="Helical" evidence="6">
    <location>
        <begin position="64"/>
        <end position="86"/>
    </location>
</feature>
<dbReference type="GO" id="GO:0016020">
    <property type="term" value="C:membrane"/>
    <property type="evidence" value="ECO:0007669"/>
    <property type="project" value="UniProtKB-SubCell"/>
</dbReference>
<evidence type="ECO:0000313" key="7">
    <source>
        <dbReference type="EMBL" id="OEU15227.1"/>
    </source>
</evidence>
<feature type="transmembrane region" description="Helical" evidence="6">
    <location>
        <begin position="241"/>
        <end position="263"/>
    </location>
</feature>
<dbReference type="OrthoDB" id="2126698at2759"/>
<comment type="subcellular location">
    <subcellularLocation>
        <location evidence="1">Membrane</location>
        <topology evidence="1">Multi-pass membrane protein</topology>
    </subcellularLocation>
</comment>
<feature type="transmembrane region" description="Helical" evidence="6">
    <location>
        <begin position="373"/>
        <end position="391"/>
    </location>
</feature>
<gene>
    <name evidence="7" type="ORF">FRACYDRAFT_186439</name>
</gene>
<feature type="transmembrane region" description="Helical" evidence="6">
    <location>
        <begin position="326"/>
        <end position="347"/>
    </location>
</feature>
<dbReference type="InParanoid" id="A0A1E7FAP5"/>
<organism evidence="7 8">
    <name type="scientific">Fragilariopsis cylindrus CCMP1102</name>
    <dbReference type="NCBI Taxonomy" id="635003"/>
    <lineage>
        <taxon>Eukaryota</taxon>
        <taxon>Sar</taxon>
        <taxon>Stramenopiles</taxon>
        <taxon>Ochrophyta</taxon>
        <taxon>Bacillariophyta</taxon>
        <taxon>Bacillariophyceae</taxon>
        <taxon>Bacillariophycidae</taxon>
        <taxon>Bacillariales</taxon>
        <taxon>Bacillariaceae</taxon>
        <taxon>Fragilariopsis</taxon>
    </lineage>
</organism>
<feature type="transmembrane region" description="Helical" evidence="6">
    <location>
        <begin position="106"/>
        <end position="126"/>
    </location>
</feature>
<evidence type="ECO:0000256" key="2">
    <source>
        <dbReference type="ARBA" id="ARBA00010199"/>
    </source>
</evidence>
<feature type="transmembrane region" description="Helical" evidence="6">
    <location>
        <begin position="138"/>
        <end position="157"/>
    </location>
</feature>
<feature type="transmembrane region" description="Helical" evidence="6">
    <location>
        <begin position="283"/>
        <end position="306"/>
    </location>
</feature>
<evidence type="ECO:0000256" key="5">
    <source>
        <dbReference type="ARBA" id="ARBA00023136"/>
    </source>
</evidence>
<feature type="transmembrane region" description="Helical" evidence="6">
    <location>
        <begin position="24"/>
        <end position="43"/>
    </location>
</feature>
<protein>
    <submittedName>
        <fullName evidence="7">MATE efflux family protein</fullName>
    </submittedName>
</protein>
<evidence type="ECO:0000256" key="4">
    <source>
        <dbReference type="ARBA" id="ARBA00022989"/>
    </source>
</evidence>
<dbReference type="InterPro" id="IPR002528">
    <property type="entry name" value="MATE_fam"/>
</dbReference>
<evidence type="ECO:0000256" key="3">
    <source>
        <dbReference type="ARBA" id="ARBA00022692"/>
    </source>
</evidence>
<keyword evidence="8" id="KW-1185">Reference proteome</keyword>
<dbReference type="AlphaFoldDB" id="A0A1E7FAP5"/>
<evidence type="ECO:0000256" key="1">
    <source>
        <dbReference type="ARBA" id="ARBA00004141"/>
    </source>
</evidence>
<proteinExistence type="inferred from homology"/>
<keyword evidence="3 6" id="KW-0812">Transmembrane</keyword>
<reference evidence="7 8" key="1">
    <citation type="submission" date="2016-09" db="EMBL/GenBank/DDBJ databases">
        <title>Extensive genetic diversity and differential bi-allelic expression allows diatom success in the polar Southern Ocean.</title>
        <authorList>
            <consortium name="DOE Joint Genome Institute"/>
            <person name="Mock T."/>
            <person name="Otillar R.P."/>
            <person name="Strauss J."/>
            <person name="Dupont C."/>
            <person name="Frickenhaus S."/>
            <person name="Maumus F."/>
            <person name="Mcmullan M."/>
            <person name="Sanges R."/>
            <person name="Schmutz J."/>
            <person name="Toseland A."/>
            <person name="Valas R."/>
            <person name="Veluchamy A."/>
            <person name="Ward B.J."/>
            <person name="Allen A."/>
            <person name="Barry K."/>
            <person name="Falciatore A."/>
            <person name="Ferrante M."/>
            <person name="Fortunato A.E."/>
            <person name="Gloeckner G."/>
            <person name="Gruber A."/>
            <person name="Hipkin R."/>
            <person name="Janech M."/>
            <person name="Kroth P."/>
            <person name="Leese F."/>
            <person name="Lindquist E."/>
            <person name="Lyon B.R."/>
            <person name="Martin J."/>
            <person name="Mayer C."/>
            <person name="Parker M."/>
            <person name="Quesneville H."/>
            <person name="Raymond J."/>
            <person name="Uhlig C."/>
            <person name="Valentin K.U."/>
            <person name="Worden A.Z."/>
            <person name="Armbrust E.V."/>
            <person name="Bowler C."/>
            <person name="Green B."/>
            <person name="Moulton V."/>
            <person name="Van Oosterhout C."/>
            <person name="Grigoriev I."/>
        </authorList>
    </citation>
    <scope>NUCLEOTIDE SEQUENCE [LARGE SCALE GENOMIC DNA]</scope>
    <source>
        <strain evidence="7 8">CCMP1102</strain>
    </source>
</reference>
<dbReference type="GO" id="GO:0042910">
    <property type="term" value="F:xenobiotic transmembrane transporter activity"/>
    <property type="evidence" value="ECO:0007669"/>
    <property type="project" value="InterPro"/>
</dbReference>
<feature type="transmembrane region" description="Helical" evidence="6">
    <location>
        <begin position="398"/>
        <end position="417"/>
    </location>
</feature>
<comment type="similarity">
    <text evidence="2">Belongs to the multi antimicrobial extrusion (MATE) (TC 2.A.66.1) family.</text>
</comment>
<dbReference type="KEGG" id="fcy:FRACYDRAFT_186439"/>
<keyword evidence="5 6" id="KW-0472">Membrane</keyword>
<keyword evidence="4 6" id="KW-1133">Transmembrane helix</keyword>
<evidence type="ECO:0000256" key="6">
    <source>
        <dbReference type="SAM" id="Phobius"/>
    </source>
</evidence>
<dbReference type="PANTHER" id="PTHR42893:SF46">
    <property type="entry name" value="PROTEIN DETOXIFICATION 44, CHLOROPLASTIC"/>
    <property type="match status" value="1"/>
</dbReference>